<evidence type="ECO:0000256" key="2">
    <source>
        <dbReference type="ARBA" id="ARBA00022840"/>
    </source>
</evidence>
<feature type="compositionally biased region" description="Low complexity" evidence="3">
    <location>
        <begin position="475"/>
        <end position="489"/>
    </location>
</feature>
<reference evidence="5 6" key="1">
    <citation type="submission" date="2016-07" db="EMBL/GenBank/DDBJ databases">
        <title>Complete genome sequence of the Lentzea guizhouensis DHS C013.</title>
        <authorList>
            <person name="Cao C."/>
        </authorList>
    </citation>
    <scope>NUCLEOTIDE SEQUENCE [LARGE SCALE GENOMIC DNA]</scope>
    <source>
        <strain evidence="5 6">DHS C013</strain>
    </source>
</reference>
<dbReference type="Proteomes" id="UP000093053">
    <property type="component" value="Chromosome"/>
</dbReference>
<proteinExistence type="predicted"/>
<dbReference type="AlphaFoldDB" id="A0A1B2HMF6"/>
<feature type="domain" description="AAA+ ATPase" evidence="4">
    <location>
        <begin position="46"/>
        <end position="210"/>
    </location>
</feature>
<dbReference type="InterPro" id="IPR027417">
    <property type="entry name" value="P-loop_NTPase"/>
</dbReference>
<dbReference type="KEGG" id="led:BBK82_25220"/>
<keyword evidence="2" id="KW-0067">ATP-binding</keyword>
<dbReference type="InterPro" id="IPR003593">
    <property type="entry name" value="AAA+_ATPase"/>
</dbReference>
<dbReference type="GO" id="GO:0005524">
    <property type="term" value="F:ATP binding"/>
    <property type="evidence" value="ECO:0007669"/>
    <property type="project" value="UniProtKB-KW"/>
</dbReference>
<keyword evidence="6" id="KW-1185">Reference proteome</keyword>
<keyword evidence="1" id="KW-0547">Nucleotide-binding</keyword>
<dbReference type="STRING" id="1586287.BBK82_25220"/>
<dbReference type="PANTHER" id="PTHR16305">
    <property type="entry name" value="TESTICULAR SOLUBLE ADENYLYL CYCLASE"/>
    <property type="match status" value="1"/>
</dbReference>
<feature type="region of interest" description="Disordered" evidence="3">
    <location>
        <begin position="470"/>
        <end position="489"/>
    </location>
</feature>
<evidence type="ECO:0000259" key="4">
    <source>
        <dbReference type="SMART" id="SM00382"/>
    </source>
</evidence>
<dbReference type="SMART" id="SM00382">
    <property type="entry name" value="AAA"/>
    <property type="match status" value="1"/>
</dbReference>
<dbReference type="PANTHER" id="PTHR16305:SF35">
    <property type="entry name" value="TRANSCRIPTIONAL ACTIVATOR DOMAIN"/>
    <property type="match status" value="1"/>
</dbReference>
<dbReference type="GO" id="GO:0004016">
    <property type="term" value="F:adenylate cyclase activity"/>
    <property type="evidence" value="ECO:0007669"/>
    <property type="project" value="TreeGrafter"/>
</dbReference>
<dbReference type="Gene3D" id="3.40.50.300">
    <property type="entry name" value="P-loop containing nucleotide triphosphate hydrolases"/>
    <property type="match status" value="1"/>
</dbReference>
<organism evidence="5 6">
    <name type="scientific">Lentzea guizhouensis</name>
    <dbReference type="NCBI Taxonomy" id="1586287"/>
    <lineage>
        <taxon>Bacteria</taxon>
        <taxon>Bacillati</taxon>
        <taxon>Actinomycetota</taxon>
        <taxon>Actinomycetes</taxon>
        <taxon>Pseudonocardiales</taxon>
        <taxon>Pseudonocardiaceae</taxon>
        <taxon>Lentzea</taxon>
    </lineage>
</organism>
<dbReference type="SUPFAM" id="SSF52540">
    <property type="entry name" value="P-loop containing nucleoside triphosphate hydrolases"/>
    <property type="match status" value="1"/>
</dbReference>
<name>A0A1B2HMF6_9PSEU</name>
<dbReference type="GO" id="GO:0005737">
    <property type="term" value="C:cytoplasm"/>
    <property type="evidence" value="ECO:0007669"/>
    <property type="project" value="TreeGrafter"/>
</dbReference>
<evidence type="ECO:0000313" key="5">
    <source>
        <dbReference type="EMBL" id="ANZ38880.1"/>
    </source>
</evidence>
<accession>A0A1B2HMF6</accession>
<evidence type="ECO:0000256" key="1">
    <source>
        <dbReference type="ARBA" id="ARBA00022741"/>
    </source>
</evidence>
<sequence length="489" mass="52057">MQDSGGRTAEAGAVIADTPRATAPIFGREPELRAVLACVDQAPATGLVAVRISGEPGIGKTSLVNEIARRLRDRGCGVLASASDVLGKRIPYGAVVAAVRSLAEPGSPARAEALRALEVDGTEDGAWFGRACDRVVALLAELTATRPAALLVDDLDHVDDDSLALLGLVLRRVSAAPLVLVTTSRSHAGETGAEHLLDRVEQYAEVVRIDLAPLSDADVARIVETVLQSPVDDALAREVQQRADGNPFFVTEIARSLRELDLVTLDGNRARLAVSPDAIRLTRREAVLRRVAPLENETRLVARAVAVFRRVRLDQIPLLARVASLPEHTVVAAFDEMLHAHIVVHDEDRGYRFSHALVGEALYHEVGPAQRRHLHSLISARLLDDRAQGLPADLLQLAWHLAESAAPGDRVAVGVLAEAATGQVHRARDGRRAVRASAAAVAAQRTRARRAARLRCRVLARVPAGARGGTGSGRAGVVVRRGTPASPPP</sequence>
<dbReference type="EMBL" id="CP016793">
    <property type="protein sequence ID" value="ANZ38880.1"/>
    <property type="molecule type" value="Genomic_DNA"/>
</dbReference>
<dbReference type="InterPro" id="IPR041664">
    <property type="entry name" value="AAA_16"/>
</dbReference>
<evidence type="ECO:0000313" key="6">
    <source>
        <dbReference type="Proteomes" id="UP000093053"/>
    </source>
</evidence>
<dbReference type="Pfam" id="PF13191">
    <property type="entry name" value="AAA_16"/>
    <property type="match status" value="1"/>
</dbReference>
<gene>
    <name evidence="5" type="ORF">BBK82_25220</name>
</gene>
<evidence type="ECO:0000256" key="3">
    <source>
        <dbReference type="SAM" id="MobiDB-lite"/>
    </source>
</evidence>
<protein>
    <recommendedName>
        <fullName evidence="4">AAA+ ATPase domain-containing protein</fullName>
    </recommendedName>
</protein>